<proteinExistence type="predicted"/>
<organism evidence="1">
    <name type="scientific">bioreactor metagenome</name>
    <dbReference type="NCBI Taxonomy" id="1076179"/>
    <lineage>
        <taxon>unclassified sequences</taxon>
        <taxon>metagenomes</taxon>
        <taxon>ecological metagenomes</taxon>
    </lineage>
</organism>
<dbReference type="AlphaFoldDB" id="A0A645HQC5"/>
<protein>
    <submittedName>
        <fullName evidence="1">Uncharacterized protein</fullName>
    </submittedName>
</protein>
<gene>
    <name evidence="1" type="ORF">SDC9_188800</name>
</gene>
<reference evidence="1" key="1">
    <citation type="submission" date="2019-08" db="EMBL/GenBank/DDBJ databases">
        <authorList>
            <person name="Kucharzyk K."/>
            <person name="Murdoch R.W."/>
            <person name="Higgins S."/>
            <person name="Loffler F."/>
        </authorList>
    </citation>
    <scope>NUCLEOTIDE SEQUENCE</scope>
</reference>
<name>A0A645HQC5_9ZZZZ</name>
<evidence type="ECO:0000313" key="1">
    <source>
        <dbReference type="EMBL" id="MPN41258.1"/>
    </source>
</evidence>
<sequence>MRKARFTLRFCGKRTVRVCLLFLPRAVGKHRKIVVNHRVHGAFGFLRQIHFEDGNRVGKETRGRIVQRKFDCPVGVLPEPDSQRARLLRVPRQRKLILRRKVERVNSE</sequence>
<dbReference type="EMBL" id="VSSQ01098188">
    <property type="protein sequence ID" value="MPN41258.1"/>
    <property type="molecule type" value="Genomic_DNA"/>
</dbReference>
<comment type="caution">
    <text evidence="1">The sequence shown here is derived from an EMBL/GenBank/DDBJ whole genome shotgun (WGS) entry which is preliminary data.</text>
</comment>
<accession>A0A645HQC5</accession>